<comment type="caution">
    <text evidence="4">The sequence shown here is derived from an EMBL/GenBank/DDBJ whole genome shotgun (WGS) entry which is preliminary data.</text>
</comment>
<dbReference type="InterPro" id="IPR007110">
    <property type="entry name" value="Ig-like_dom"/>
</dbReference>
<reference evidence="4" key="1">
    <citation type="submission" date="2021-10" db="EMBL/GenBank/DDBJ databases">
        <title>Tropical sea cucumber genome reveals ecological adaptation and Cuvierian tubules defense mechanism.</title>
        <authorList>
            <person name="Chen T."/>
        </authorList>
    </citation>
    <scope>NUCLEOTIDE SEQUENCE</scope>
    <source>
        <strain evidence="4">Nanhai2018</strain>
        <tissue evidence="4">Muscle</tissue>
    </source>
</reference>
<sequence>MSRHLNMSIFPSEIYISCHVFFPGHPQRNHPRYVGKCSNMKTAIEKFNIEMSSFKTDVGKLKCAFALVQFTFRNYIFNQFSLCTTIIIIIALRCSGFTFPSFSSKGKRRSEHGDVDDTVSLQTPAGDKKSRSCRDVFLGNNYNASNISETVHVLQSRSVLLRCNVLLGNLSRRWIYEGDVIYLDKNALSTQLGNTVELLNNYSLLINPVMLFHDGWYECAHGTVVLNKYKVTVEVQPHVFISIDGNNITDIVVFDKQKTFTAVCHAQRSKPAVKMTWTINNKLLNSSQSFFDCWILENGSTYDCTSTLETRIQEDSGTITCIASAQDSFGKITSTVPFQTYLIPDVSVTINNNTPNAVFCIEEIVTAECLAIGSRPKVNFTWVVNDQLTEPSHVECKITEDGNYSKTFNCVSTLNINITEEGDGTVICIAGAHGDFQQNFSVSFRTSCFHSKDSPRIQTNSFQHRDWRNTVPMNTVPMQIIPAEIKYRSCPLLSENDHDTYVEATNRISVIDVDSIIIADSIPGNGVFGCWFAINTYDDSVMVTKSLKGLNKCVIYDEVIYLLNCVSA</sequence>
<accession>A0A9Q1BJH3</accession>
<dbReference type="Gene3D" id="2.60.40.10">
    <property type="entry name" value="Immunoglobulins"/>
    <property type="match status" value="3"/>
</dbReference>
<dbReference type="OrthoDB" id="8915654at2759"/>
<organism evidence="4 5">
    <name type="scientific">Holothuria leucospilota</name>
    <name type="common">Black long sea cucumber</name>
    <name type="synonym">Mertensiothuria leucospilota</name>
    <dbReference type="NCBI Taxonomy" id="206669"/>
    <lineage>
        <taxon>Eukaryota</taxon>
        <taxon>Metazoa</taxon>
        <taxon>Echinodermata</taxon>
        <taxon>Eleutherozoa</taxon>
        <taxon>Echinozoa</taxon>
        <taxon>Holothuroidea</taxon>
        <taxon>Aspidochirotacea</taxon>
        <taxon>Aspidochirotida</taxon>
        <taxon>Holothuriidae</taxon>
        <taxon>Holothuria</taxon>
    </lineage>
</organism>
<dbReference type="InterPro" id="IPR036179">
    <property type="entry name" value="Ig-like_dom_sf"/>
</dbReference>
<gene>
    <name evidence="4" type="ORF">HOLleu_32834</name>
</gene>
<feature type="transmembrane region" description="Helical" evidence="2">
    <location>
        <begin position="76"/>
        <end position="99"/>
    </location>
</feature>
<evidence type="ECO:0000256" key="1">
    <source>
        <dbReference type="SAM" id="MobiDB-lite"/>
    </source>
</evidence>
<keyword evidence="2" id="KW-0812">Transmembrane</keyword>
<dbReference type="PANTHER" id="PTHR45889">
    <property type="entry name" value="IG-LIKE DOMAIN-CONTAINING PROTEIN"/>
    <property type="match status" value="1"/>
</dbReference>
<keyword evidence="5" id="KW-1185">Reference proteome</keyword>
<dbReference type="PROSITE" id="PS50835">
    <property type="entry name" value="IG_LIKE"/>
    <property type="match status" value="2"/>
</dbReference>
<keyword evidence="2" id="KW-0472">Membrane</keyword>
<dbReference type="AlphaFoldDB" id="A0A9Q1BJH3"/>
<keyword evidence="2" id="KW-1133">Transmembrane helix</keyword>
<proteinExistence type="predicted"/>
<evidence type="ECO:0000313" key="5">
    <source>
        <dbReference type="Proteomes" id="UP001152320"/>
    </source>
</evidence>
<feature type="domain" description="Ig-like" evidence="3">
    <location>
        <begin position="344"/>
        <end position="443"/>
    </location>
</feature>
<feature type="region of interest" description="Disordered" evidence="1">
    <location>
        <begin position="103"/>
        <end position="130"/>
    </location>
</feature>
<dbReference type="Pfam" id="PF13895">
    <property type="entry name" value="Ig_2"/>
    <property type="match status" value="1"/>
</dbReference>
<protein>
    <recommendedName>
        <fullName evidence="3">Ig-like domain-containing protein</fullName>
    </recommendedName>
</protein>
<feature type="domain" description="Ig-like" evidence="3">
    <location>
        <begin position="237"/>
        <end position="337"/>
    </location>
</feature>
<evidence type="ECO:0000256" key="2">
    <source>
        <dbReference type="SAM" id="Phobius"/>
    </source>
</evidence>
<dbReference type="PANTHER" id="PTHR45889:SF8">
    <property type="entry name" value="IG-LIKE DOMAIN-CONTAINING PROTEIN"/>
    <property type="match status" value="1"/>
</dbReference>
<dbReference type="Proteomes" id="UP001152320">
    <property type="component" value="Chromosome 16"/>
</dbReference>
<dbReference type="EMBL" id="JAIZAY010000016">
    <property type="protein sequence ID" value="KAJ8027635.1"/>
    <property type="molecule type" value="Genomic_DNA"/>
</dbReference>
<evidence type="ECO:0000313" key="4">
    <source>
        <dbReference type="EMBL" id="KAJ8027635.1"/>
    </source>
</evidence>
<dbReference type="InterPro" id="IPR013783">
    <property type="entry name" value="Ig-like_fold"/>
</dbReference>
<evidence type="ECO:0000259" key="3">
    <source>
        <dbReference type="PROSITE" id="PS50835"/>
    </source>
</evidence>
<dbReference type="SUPFAM" id="SSF48726">
    <property type="entry name" value="Immunoglobulin"/>
    <property type="match status" value="3"/>
</dbReference>
<name>A0A9Q1BJH3_HOLLE</name>